<organism evidence="2 3">
    <name type="scientific">Parathielavia appendiculata</name>
    <dbReference type="NCBI Taxonomy" id="2587402"/>
    <lineage>
        <taxon>Eukaryota</taxon>
        <taxon>Fungi</taxon>
        <taxon>Dikarya</taxon>
        <taxon>Ascomycota</taxon>
        <taxon>Pezizomycotina</taxon>
        <taxon>Sordariomycetes</taxon>
        <taxon>Sordariomycetidae</taxon>
        <taxon>Sordariales</taxon>
        <taxon>Chaetomiaceae</taxon>
        <taxon>Parathielavia</taxon>
    </lineage>
</organism>
<dbReference type="Proteomes" id="UP001302602">
    <property type="component" value="Unassembled WGS sequence"/>
</dbReference>
<reference evidence="2" key="1">
    <citation type="journal article" date="2023" name="Mol. Phylogenet. Evol.">
        <title>Genome-scale phylogeny and comparative genomics of the fungal order Sordariales.</title>
        <authorList>
            <person name="Hensen N."/>
            <person name="Bonometti L."/>
            <person name="Westerberg I."/>
            <person name="Brannstrom I.O."/>
            <person name="Guillou S."/>
            <person name="Cros-Aarteil S."/>
            <person name="Calhoun S."/>
            <person name="Haridas S."/>
            <person name="Kuo A."/>
            <person name="Mondo S."/>
            <person name="Pangilinan J."/>
            <person name="Riley R."/>
            <person name="LaButti K."/>
            <person name="Andreopoulos B."/>
            <person name="Lipzen A."/>
            <person name="Chen C."/>
            <person name="Yan M."/>
            <person name="Daum C."/>
            <person name="Ng V."/>
            <person name="Clum A."/>
            <person name="Steindorff A."/>
            <person name="Ohm R.A."/>
            <person name="Martin F."/>
            <person name="Silar P."/>
            <person name="Natvig D.O."/>
            <person name="Lalanne C."/>
            <person name="Gautier V."/>
            <person name="Ament-Velasquez S.L."/>
            <person name="Kruys A."/>
            <person name="Hutchinson M.I."/>
            <person name="Powell A.J."/>
            <person name="Barry K."/>
            <person name="Miller A.N."/>
            <person name="Grigoriev I.V."/>
            <person name="Debuchy R."/>
            <person name="Gladieux P."/>
            <person name="Hiltunen Thoren M."/>
            <person name="Johannesson H."/>
        </authorList>
    </citation>
    <scope>NUCLEOTIDE SEQUENCE</scope>
    <source>
        <strain evidence="2">CBS 731.68</strain>
    </source>
</reference>
<dbReference type="RefSeq" id="XP_062642329.1">
    <property type="nucleotide sequence ID" value="XM_062794094.1"/>
</dbReference>
<evidence type="ECO:0000313" key="2">
    <source>
        <dbReference type="EMBL" id="KAK4118556.1"/>
    </source>
</evidence>
<comment type="caution">
    <text evidence="2">The sequence shown here is derived from an EMBL/GenBank/DDBJ whole genome shotgun (WGS) entry which is preliminary data.</text>
</comment>
<keyword evidence="3" id="KW-1185">Reference proteome</keyword>
<name>A0AAN6TQR7_9PEZI</name>
<reference evidence="2" key="2">
    <citation type="submission" date="2023-05" db="EMBL/GenBank/DDBJ databases">
        <authorList>
            <consortium name="Lawrence Berkeley National Laboratory"/>
            <person name="Steindorff A."/>
            <person name="Hensen N."/>
            <person name="Bonometti L."/>
            <person name="Westerberg I."/>
            <person name="Brannstrom I.O."/>
            <person name="Guillou S."/>
            <person name="Cros-Aarteil S."/>
            <person name="Calhoun S."/>
            <person name="Haridas S."/>
            <person name="Kuo A."/>
            <person name="Mondo S."/>
            <person name="Pangilinan J."/>
            <person name="Riley R."/>
            <person name="Labutti K."/>
            <person name="Andreopoulos B."/>
            <person name="Lipzen A."/>
            <person name="Chen C."/>
            <person name="Yanf M."/>
            <person name="Daum C."/>
            <person name="Ng V."/>
            <person name="Clum A."/>
            <person name="Ohm R."/>
            <person name="Martin F."/>
            <person name="Silar P."/>
            <person name="Natvig D."/>
            <person name="Lalanne C."/>
            <person name="Gautier V."/>
            <person name="Ament-Velasquez S.L."/>
            <person name="Kruys A."/>
            <person name="Hutchinson M.I."/>
            <person name="Powell A.J."/>
            <person name="Barry K."/>
            <person name="Miller A.N."/>
            <person name="Grigoriev I.V."/>
            <person name="Debuchy R."/>
            <person name="Gladieux P."/>
            <person name="Thoren M.H."/>
            <person name="Johannesson H."/>
        </authorList>
    </citation>
    <scope>NUCLEOTIDE SEQUENCE</scope>
    <source>
        <strain evidence="2">CBS 731.68</strain>
    </source>
</reference>
<evidence type="ECO:0000313" key="3">
    <source>
        <dbReference type="Proteomes" id="UP001302602"/>
    </source>
</evidence>
<feature type="region of interest" description="Disordered" evidence="1">
    <location>
        <begin position="1"/>
        <end position="34"/>
    </location>
</feature>
<feature type="compositionally biased region" description="Low complexity" evidence="1">
    <location>
        <begin position="670"/>
        <end position="696"/>
    </location>
</feature>
<feature type="region of interest" description="Disordered" evidence="1">
    <location>
        <begin position="667"/>
        <end position="769"/>
    </location>
</feature>
<protein>
    <submittedName>
        <fullName evidence="2">Uncharacterized protein</fullName>
    </submittedName>
</protein>
<dbReference type="AlphaFoldDB" id="A0AAN6TQR7"/>
<feature type="compositionally biased region" description="Polar residues" evidence="1">
    <location>
        <begin position="711"/>
        <end position="731"/>
    </location>
</feature>
<feature type="region of interest" description="Disordered" evidence="1">
    <location>
        <begin position="349"/>
        <end position="432"/>
    </location>
</feature>
<gene>
    <name evidence="2" type="ORF">N657DRAFT_651105</name>
</gene>
<evidence type="ECO:0000256" key="1">
    <source>
        <dbReference type="SAM" id="MobiDB-lite"/>
    </source>
</evidence>
<dbReference type="GeneID" id="87830863"/>
<feature type="compositionally biased region" description="Basic and acidic residues" evidence="1">
    <location>
        <begin position="462"/>
        <end position="474"/>
    </location>
</feature>
<accession>A0AAN6TQR7</accession>
<sequence length="769" mass="84241">MGSTILPTPATPTGTTSRHQESEPTPTMATQAIQPTALIEPVVAATPSSTHNTSGTQPSTASSRKTRGGSTIRSAARKSGQSLDQIYPDLFKPTNRATFKDLLSETENIRVFYPWVAANPPSATEMTMMKNKVDYRIRQVLFVFCSTKPLGRIVVDACPDISNTSSTFSNLYGYAQRMSANFKHRLLYQQMYGLARTWLDDFGYQDFSGADLEHTKRWIYSRVDATLFKVVFKQWAPILDWENTFGKRYKKPFYYLKIMFATMMKEVAFVVISEEIMNQGRQWRPTIMTGWKRDDTQRRICDKVFDSLAAFENFEDIELNHFTWLPAGSSLQEPNEDLVIAHSELLNQHIISNSPPPGSESDEPSSARDSPRRKTTQRPPRHHIQRPASTDTTDSFGMPYAMSAPKTKDTAKPQPTSHGHPQTDDGPRNIGTRGKQIIVSDHEQDDDDDCMLVDDDEDIFRDSQQHAKLTDKRASTSPGYDEDDQPLLRAASIKYSPHIVAAVDDQRARRGSAGPSVRGIQAARTPLVAPSFSDAPTGLLGASRGIHSGVIHVIQPITRSFMGGSAAYQDAETPVPLPHIPSFSQPTGSIPPSFQGITRTPSKRMSPPPPSRSGWGTGLVRLSHSRILVPAIPTSGTGSVHGRSPVQRPTQQSTAFSATVNVATIESIPTAKTSPTGSTAGGSTSTAQATSVTRTSSRNRRISQRALEADGNTQTVRTNTRGVTARRSSTPASRGKGAGSGRSGKHMSQSVEQQQRTRLGRGARVDDGS</sequence>
<dbReference type="EMBL" id="MU853264">
    <property type="protein sequence ID" value="KAK4118556.1"/>
    <property type="molecule type" value="Genomic_DNA"/>
</dbReference>
<feature type="region of interest" description="Disordered" evidence="1">
    <location>
        <begin position="46"/>
        <end position="79"/>
    </location>
</feature>
<feature type="compositionally biased region" description="Basic residues" evidence="1">
    <location>
        <begin position="373"/>
        <end position="385"/>
    </location>
</feature>
<feature type="region of interest" description="Disordered" evidence="1">
    <location>
        <begin position="462"/>
        <end position="483"/>
    </location>
</feature>
<feature type="region of interest" description="Disordered" evidence="1">
    <location>
        <begin position="632"/>
        <end position="655"/>
    </location>
</feature>
<feature type="compositionally biased region" description="Polar residues" evidence="1">
    <location>
        <begin position="746"/>
        <end position="757"/>
    </location>
</feature>
<proteinExistence type="predicted"/>